<proteinExistence type="predicted"/>
<protein>
    <submittedName>
        <fullName evidence="2">Class IIb bacteriocin, lactobin A/cerein 7B family</fullName>
    </submittedName>
</protein>
<evidence type="ECO:0000313" key="2">
    <source>
        <dbReference type="EMBL" id="MBA0016529.1"/>
    </source>
</evidence>
<keyword evidence="1" id="KW-0472">Membrane</keyword>
<comment type="caution">
    <text evidence="2">The sequence shown here is derived from an EMBL/GenBank/DDBJ whole genome shotgun (WGS) entry which is preliminary data.</text>
</comment>
<gene>
    <name evidence="2" type="ORF">HZR21_05110</name>
</gene>
<reference evidence="2 3" key="1">
    <citation type="submission" date="2020-07" db="EMBL/GenBank/DDBJ databases">
        <authorList>
            <person name="Hilgarth M."/>
            <person name="Werum V."/>
            <person name="Vogel R.F."/>
        </authorList>
    </citation>
    <scope>NUCLEOTIDE SEQUENCE [LARGE SCALE GENOMIC DNA]</scope>
    <source>
        <strain evidence="2 3">DSM 28961</strain>
    </source>
</reference>
<sequence length="48" mass="5265">MSTQVFNFNNFNQLDETELTEVVGGITPGLVLALFMAGYTIGKDIAKR</sequence>
<organism evidence="2 3">
    <name type="scientific">Pseudolactococcus laudensis</name>
    <dbReference type="NCBI Taxonomy" id="1494461"/>
    <lineage>
        <taxon>Bacteria</taxon>
        <taxon>Bacillati</taxon>
        <taxon>Bacillota</taxon>
        <taxon>Bacilli</taxon>
        <taxon>Lactobacillales</taxon>
        <taxon>Streptococcaceae</taxon>
        <taxon>Pseudolactococcus</taxon>
    </lineage>
</organism>
<dbReference type="InterPro" id="IPR010133">
    <property type="entry name" value="Bacteriocin_signal_seq"/>
</dbReference>
<dbReference type="AlphaFoldDB" id="A0A7V8SJN8"/>
<dbReference type="NCBIfam" id="TIGR01847">
    <property type="entry name" value="bacteriocin_sig"/>
    <property type="match status" value="1"/>
</dbReference>
<keyword evidence="3" id="KW-1185">Reference proteome</keyword>
<name>A0A7V8SJN8_9LACT</name>
<dbReference type="EMBL" id="JACBNY010000006">
    <property type="protein sequence ID" value="MBA0016529.1"/>
    <property type="molecule type" value="Genomic_DNA"/>
</dbReference>
<keyword evidence="1" id="KW-0812">Transmembrane</keyword>
<keyword evidence="1" id="KW-1133">Transmembrane helix</keyword>
<dbReference type="GeneID" id="303194894"/>
<accession>A0A7V8SJN8</accession>
<evidence type="ECO:0000256" key="1">
    <source>
        <dbReference type="SAM" id="Phobius"/>
    </source>
</evidence>
<dbReference type="InterPro" id="IPR023991">
    <property type="entry name" value="Bacteriocin_IIb_lactobn/cerein"/>
</dbReference>
<dbReference type="RefSeq" id="WP_003137660.1">
    <property type="nucleotide sequence ID" value="NZ_CBCRWQ010000007.1"/>
</dbReference>
<feature type="transmembrane region" description="Helical" evidence="1">
    <location>
        <begin position="22"/>
        <end position="42"/>
    </location>
</feature>
<dbReference type="Proteomes" id="UP000530186">
    <property type="component" value="Unassembled WGS sequence"/>
</dbReference>
<evidence type="ECO:0000313" key="3">
    <source>
        <dbReference type="Proteomes" id="UP000530186"/>
    </source>
</evidence>
<dbReference type="NCBIfam" id="TIGR03949">
    <property type="entry name" value="bact_IIb_cerein"/>
    <property type="match status" value="1"/>
</dbReference>